<feature type="compositionally biased region" description="Gly residues" evidence="1">
    <location>
        <begin position="769"/>
        <end position="781"/>
    </location>
</feature>
<feature type="compositionally biased region" description="Basic and acidic residues" evidence="1">
    <location>
        <begin position="224"/>
        <end position="234"/>
    </location>
</feature>
<organism evidence="3">
    <name type="scientific">Ostreococcus tauri</name>
    <name type="common">Marine green alga</name>
    <dbReference type="NCBI Taxonomy" id="70448"/>
    <lineage>
        <taxon>Eukaryota</taxon>
        <taxon>Viridiplantae</taxon>
        <taxon>Chlorophyta</taxon>
        <taxon>Mamiellophyceae</taxon>
        <taxon>Mamiellales</taxon>
        <taxon>Bathycoccaceae</taxon>
        <taxon>Ostreococcus</taxon>
    </lineage>
</organism>
<accession>A0A1Y5I6U2</accession>
<protein>
    <submittedName>
        <fullName evidence="3">SNF2 family DNA-dependent ATPase</fullName>
    </submittedName>
</protein>
<dbReference type="GO" id="GO:0035267">
    <property type="term" value="C:NuA4 histone acetyltransferase complex"/>
    <property type="evidence" value="ECO:0007669"/>
    <property type="project" value="InterPro"/>
</dbReference>
<dbReference type="EMBL" id="KZ155791">
    <property type="protein sequence ID" value="OUS45206.1"/>
    <property type="molecule type" value="Genomic_DNA"/>
</dbReference>
<feature type="region of interest" description="Disordered" evidence="1">
    <location>
        <begin position="1"/>
        <end position="30"/>
    </location>
</feature>
<dbReference type="Pfam" id="PF07529">
    <property type="entry name" value="HSA"/>
    <property type="match status" value="1"/>
</dbReference>
<feature type="compositionally biased region" description="Basic residues" evidence="1">
    <location>
        <begin position="811"/>
        <end position="829"/>
    </location>
</feature>
<name>A0A1Y5I6U2_OSTTA</name>
<feature type="domain" description="HSA" evidence="2">
    <location>
        <begin position="125"/>
        <end position="162"/>
    </location>
</feature>
<feature type="compositionally biased region" description="Gly residues" evidence="1">
    <location>
        <begin position="702"/>
        <end position="716"/>
    </location>
</feature>
<dbReference type="OMA" id="SCAVMAK"/>
<feature type="compositionally biased region" description="Basic residues" evidence="1">
    <location>
        <begin position="322"/>
        <end position="342"/>
    </location>
</feature>
<dbReference type="PANTHER" id="PTHR46774">
    <property type="entry name" value="CHROMATIN MODIFICATION-RELATED PROTEIN EAF1 A-RELATED"/>
    <property type="match status" value="1"/>
</dbReference>
<dbReference type="AlphaFoldDB" id="A0A1Y5I6U2"/>
<feature type="region of interest" description="Disordered" evidence="1">
    <location>
        <begin position="61"/>
        <end position="128"/>
    </location>
</feature>
<dbReference type="eggNOG" id="ENOG502S9E7">
    <property type="taxonomic scope" value="Eukaryota"/>
</dbReference>
<dbReference type="InterPro" id="IPR014012">
    <property type="entry name" value="HSA_dom"/>
</dbReference>
<sequence>PCRARAFSVSPRSDSAVSAPRAPSPRNTRLKSLDARVRARSLAPGLADAFVRASASARSMSFTAPPHASASAREVSTAPCATKTASFARPDDAAANILEFRGGEATPSARRGRAHRPGEGDQGEDQSSHWEYVLTEMTWLARDFASERDWKQETSRQVSHLAAACEGAPMDREEAENGRKKVHCAKIASEVAEFWAEAWERAKERPLPNATELVDGEDEDEEHTSEGGDENKSEVDDDMEDVQNADGENPAQRRATLTPGSDPTEGSMEQLANTPPPPPGMKVINSWASNKLYLAMVEMKRDLVLDAIEIKEAKDQKEAKKTAKKTAKKQKVMKSTRGRGAKKKDEPEEDQEDDGENGDDGDAKSDRIALAEALEMDGMDMDMDLLAPPTPPLIDSFIPVIYDAVPALTERVYRETMQIEAQKFAEYERSLRGWEENERKRARALAEATRHQAEEEAYRATMEERRAFLAAAAAHGNYFDEEGYMVDIKGRRKKNRRGEFIQFGVPGHEVDMDFGVPIPKRSTMHMDERRRAREAKKKRRAGAMRSWSPMEDQLLCAIVHEFGSNWALITDAFAAGAPIKGTYHRIEHCRWRFSHLTQVAEQEQNKNAIAALNLSKSGARMLIARALPVEDETVRVHFDRSCAVMAKHMKIRKAAKIERLGMDKSRRHAPHRSWRDVQTICGQLLSPAELAEQTFGAPPVGPNGGQPGLGVPGGQRLGTISPMTPSRGAVPGMAPGSGQRAPLGGVPGSTLARSTSLQLQQLGSYSPSSGGGTSMQIGGIGSSMPTSTSNALAPGSYNLSGSKSSPVKKTTTMKRKGSKKSSSGRKQYR</sequence>
<feature type="region of interest" description="Disordered" evidence="1">
    <location>
        <begin position="206"/>
        <end position="283"/>
    </location>
</feature>
<feature type="compositionally biased region" description="Polar residues" evidence="1">
    <location>
        <begin position="785"/>
        <end position="807"/>
    </location>
</feature>
<dbReference type="PANTHER" id="PTHR46774:SF3">
    <property type="entry name" value="CHROMATIN MODIFICATION-RELATED PROTEIN EAF1 A-RELATED"/>
    <property type="match status" value="1"/>
</dbReference>
<proteinExistence type="predicted"/>
<feature type="compositionally biased region" description="Low complexity" evidence="1">
    <location>
        <begin position="754"/>
        <end position="768"/>
    </location>
</feature>
<dbReference type="Proteomes" id="UP000195557">
    <property type="component" value="Unassembled WGS sequence"/>
</dbReference>
<evidence type="ECO:0000313" key="3">
    <source>
        <dbReference type="EMBL" id="OUS45206.1"/>
    </source>
</evidence>
<evidence type="ECO:0000256" key="1">
    <source>
        <dbReference type="SAM" id="MobiDB-lite"/>
    </source>
</evidence>
<feature type="region of interest" description="Disordered" evidence="1">
    <location>
        <begin position="694"/>
        <end position="829"/>
    </location>
</feature>
<feature type="non-terminal residue" evidence="3">
    <location>
        <position position="1"/>
    </location>
</feature>
<gene>
    <name evidence="3" type="ORF">BE221DRAFT_77797</name>
</gene>
<evidence type="ECO:0000259" key="2">
    <source>
        <dbReference type="Pfam" id="PF07529"/>
    </source>
</evidence>
<feature type="compositionally biased region" description="Acidic residues" evidence="1">
    <location>
        <begin position="347"/>
        <end position="360"/>
    </location>
</feature>
<feature type="region of interest" description="Disordered" evidence="1">
    <location>
        <begin position="315"/>
        <end position="365"/>
    </location>
</feature>
<feature type="compositionally biased region" description="Acidic residues" evidence="1">
    <location>
        <begin position="214"/>
        <end position="223"/>
    </location>
</feature>
<dbReference type="InterPro" id="IPR044798">
    <property type="entry name" value="EAF1A/B"/>
</dbReference>
<reference evidence="3" key="1">
    <citation type="submission" date="2017-04" db="EMBL/GenBank/DDBJ databases">
        <title>Population genomics of picophytoplankton unveils novel chromosome hypervariability.</title>
        <authorList>
            <consortium name="DOE Joint Genome Institute"/>
            <person name="Blanc-Mathieu R."/>
            <person name="Krasovec M."/>
            <person name="Hebrard M."/>
            <person name="Yau S."/>
            <person name="Desgranges E."/>
            <person name="Martin J."/>
            <person name="Schackwitz W."/>
            <person name="Kuo A."/>
            <person name="Salin G."/>
            <person name="Donnadieu C."/>
            <person name="Desdevises Y."/>
            <person name="Sanchez-Ferandin S."/>
            <person name="Moreau H."/>
            <person name="Rivals E."/>
            <person name="Grigoriev I.V."/>
            <person name="Grimsley N."/>
            <person name="Eyre-Walker A."/>
            <person name="Piganeau G."/>
        </authorList>
    </citation>
    <scope>NUCLEOTIDE SEQUENCE [LARGE SCALE GENOMIC DNA]</scope>
    <source>
        <strain evidence="3">RCC 1115</strain>
    </source>
</reference>